<keyword evidence="5 9" id="KW-0812">Transmembrane</keyword>
<accession>A0A2A6BE20</accession>
<keyword evidence="3 9" id="KW-0813">Transport</keyword>
<gene>
    <name evidence="10" type="primary">WBGene00093699</name>
</gene>
<evidence type="ECO:0000313" key="10">
    <source>
        <dbReference type="EnsemblMetazoa" id="PPA04145.1"/>
    </source>
</evidence>
<dbReference type="PANTHER" id="PTHR10791:SF245">
    <property type="entry name" value="SUGAR TRANSPORTER SWEET"/>
    <property type="match status" value="1"/>
</dbReference>
<keyword evidence="4 9" id="KW-0762">Sugar transport</keyword>
<comment type="caution">
    <text evidence="9">Lacks conserved residue(s) required for the propagation of feature annotation.</text>
</comment>
<dbReference type="PANTHER" id="PTHR10791">
    <property type="entry name" value="RAG1-ACTIVATING PROTEIN 1"/>
    <property type="match status" value="1"/>
</dbReference>
<evidence type="ECO:0000256" key="7">
    <source>
        <dbReference type="ARBA" id="ARBA00022989"/>
    </source>
</evidence>
<feature type="transmembrane region" description="Helical" evidence="9">
    <location>
        <begin position="194"/>
        <end position="215"/>
    </location>
</feature>
<dbReference type="InterPro" id="IPR004316">
    <property type="entry name" value="SWEET_rpt"/>
</dbReference>
<feature type="transmembrane region" description="Helical" evidence="9">
    <location>
        <begin position="106"/>
        <end position="126"/>
    </location>
</feature>
<evidence type="ECO:0000256" key="5">
    <source>
        <dbReference type="ARBA" id="ARBA00022692"/>
    </source>
</evidence>
<keyword evidence="11" id="KW-1185">Reference proteome</keyword>
<evidence type="ECO:0000256" key="3">
    <source>
        <dbReference type="ARBA" id="ARBA00022448"/>
    </source>
</evidence>
<comment type="function">
    <text evidence="9">Mediates sugar transport across membranes.</text>
</comment>
<dbReference type="Proteomes" id="UP000005239">
    <property type="component" value="Unassembled WGS sequence"/>
</dbReference>
<feature type="transmembrane region" description="Helical" evidence="9">
    <location>
        <begin position="166"/>
        <end position="188"/>
    </location>
</feature>
<sequence>RERRRKFILLSHSMDLLQLFGIWVSCMQISLLALPLSLVNQWRLRGSSHGFSVIQLLIPIPIQICWLRYGYLTVDMLMITTNVILLATSIAYLFIFIYYLPDKSTIVKEVSIMCAVIILLMIYVSIHPHNEQANIMGKIAPLVQNTRIMGAAHQLKDIIDKKTTEFLPYQMPFVMCAFISQNALYSFLAEKSPVVWASIPGLFFNFTFLIMYIVYPPKTWRVPIIGTGKKITAGEKKE</sequence>
<dbReference type="GO" id="GO:0012505">
    <property type="term" value="C:endomembrane system"/>
    <property type="evidence" value="ECO:0007669"/>
    <property type="project" value="UniProtKB-SubCell"/>
</dbReference>
<keyword evidence="6" id="KW-0677">Repeat</keyword>
<reference evidence="10" key="2">
    <citation type="submission" date="2022-06" db="UniProtKB">
        <authorList>
            <consortium name="EnsemblMetazoa"/>
        </authorList>
    </citation>
    <scope>IDENTIFICATION</scope>
    <source>
        <strain evidence="10">PS312</strain>
    </source>
</reference>
<feature type="transmembrane region" description="Helical" evidence="9">
    <location>
        <begin position="51"/>
        <end position="71"/>
    </location>
</feature>
<dbReference type="GO" id="GO:0051119">
    <property type="term" value="F:sugar transmembrane transporter activity"/>
    <property type="evidence" value="ECO:0000318"/>
    <property type="project" value="GO_Central"/>
</dbReference>
<dbReference type="Gene3D" id="1.20.1280.290">
    <property type="match status" value="2"/>
</dbReference>
<evidence type="ECO:0000256" key="2">
    <source>
        <dbReference type="ARBA" id="ARBA00007809"/>
    </source>
</evidence>
<dbReference type="AlphaFoldDB" id="A0A2A6BE20"/>
<feature type="transmembrane region" description="Helical" evidence="9">
    <location>
        <begin position="83"/>
        <end position="100"/>
    </location>
</feature>
<name>A0A2A6BE20_PRIPA</name>
<evidence type="ECO:0000256" key="8">
    <source>
        <dbReference type="ARBA" id="ARBA00023136"/>
    </source>
</evidence>
<dbReference type="GO" id="GO:0008643">
    <property type="term" value="P:carbohydrate transport"/>
    <property type="evidence" value="ECO:0000318"/>
    <property type="project" value="GO_Central"/>
</dbReference>
<comment type="subcellular location">
    <subcellularLocation>
        <location evidence="1">Endomembrane system</location>
        <topology evidence="1">Multi-pass membrane protein</topology>
    </subcellularLocation>
</comment>
<evidence type="ECO:0000256" key="6">
    <source>
        <dbReference type="ARBA" id="ARBA00022737"/>
    </source>
</evidence>
<keyword evidence="7 9" id="KW-1133">Transmembrane helix</keyword>
<feature type="transmembrane region" description="Helical" evidence="9">
    <location>
        <begin position="20"/>
        <end position="39"/>
    </location>
</feature>
<evidence type="ECO:0000256" key="1">
    <source>
        <dbReference type="ARBA" id="ARBA00004127"/>
    </source>
</evidence>
<organism evidence="10 11">
    <name type="scientific">Pristionchus pacificus</name>
    <name type="common">Parasitic nematode worm</name>
    <dbReference type="NCBI Taxonomy" id="54126"/>
    <lineage>
        <taxon>Eukaryota</taxon>
        <taxon>Metazoa</taxon>
        <taxon>Ecdysozoa</taxon>
        <taxon>Nematoda</taxon>
        <taxon>Chromadorea</taxon>
        <taxon>Rhabditida</taxon>
        <taxon>Rhabditina</taxon>
        <taxon>Diplogasteromorpha</taxon>
        <taxon>Diplogasteroidea</taxon>
        <taxon>Neodiplogasteridae</taxon>
        <taxon>Pristionchus</taxon>
    </lineage>
</organism>
<dbReference type="GO" id="GO:0016020">
    <property type="term" value="C:membrane"/>
    <property type="evidence" value="ECO:0000318"/>
    <property type="project" value="GO_Central"/>
</dbReference>
<dbReference type="InterPro" id="IPR047664">
    <property type="entry name" value="SWEET"/>
</dbReference>
<evidence type="ECO:0000313" key="11">
    <source>
        <dbReference type="Proteomes" id="UP000005239"/>
    </source>
</evidence>
<evidence type="ECO:0000256" key="4">
    <source>
        <dbReference type="ARBA" id="ARBA00022597"/>
    </source>
</evidence>
<evidence type="ECO:0000256" key="9">
    <source>
        <dbReference type="RuleBase" id="RU910715"/>
    </source>
</evidence>
<dbReference type="OrthoDB" id="409725at2759"/>
<keyword evidence="8 9" id="KW-0472">Membrane</keyword>
<dbReference type="EnsemblMetazoa" id="PPA04145.1">
    <property type="protein sequence ID" value="PPA04145.1"/>
    <property type="gene ID" value="WBGene00093699"/>
</dbReference>
<proteinExistence type="inferred from homology"/>
<dbReference type="Pfam" id="PF03083">
    <property type="entry name" value="MtN3_slv"/>
    <property type="match status" value="2"/>
</dbReference>
<protein>
    <recommendedName>
        <fullName evidence="9">Sugar transporter SWEET</fullName>
    </recommendedName>
</protein>
<comment type="similarity">
    <text evidence="2 9">Belongs to the SWEET sugar transporter family.</text>
</comment>
<reference evidence="11" key="1">
    <citation type="journal article" date="2008" name="Nat. Genet.">
        <title>The Pristionchus pacificus genome provides a unique perspective on nematode lifestyle and parasitism.</title>
        <authorList>
            <person name="Dieterich C."/>
            <person name="Clifton S.W."/>
            <person name="Schuster L.N."/>
            <person name="Chinwalla A."/>
            <person name="Delehaunty K."/>
            <person name="Dinkelacker I."/>
            <person name="Fulton L."/>
            <person name="Fulton R."/>
            <person name="Godfrey J."/>
            <person name="Minx P."/>
            <person name="Mitreva M."/>
            <person name="Roeseler W."/>
            <person name="Tian H."/>
            <person name="Witte H."/>
            <person name="Yang S.P."/>
            <person name="Wilson R.K."/>
            <person name="Sommer R.J."/>
        </authorList>
    </citation>
    <scope>NUCLEOTIDE SEQUENCE [LARGE SCALE GENOMIC DNA]</scope>
    <source>
        <strain evidence="11">PS312</strain>
    </source>
</reference>
<accession>A0A8R1U436</accession>